<dbReference type="PRINTS" id="PR00947">
    <property type="entry name" value="CUTICLE"/>
</dbReference>
<name>A0A1D2NGU4_ORCCI</name>
<reference evidence="4 5" key="1">
    <citation type="journal article" date="2016" name="Genome Biol. Evol.">
        <title>Gene Family Evolution Reflects Adaptation to Soil Environmental Stressors in the Genome of the Collembolan Orchesella cincta.</title>
        <authorList>
            <person name="Faddeeva-Vakhrusheva A."/>
            <person name="Derks M.F."/>
            <person name="Anvar S.Y."/>
            <person name="Agamennone V."/>
            <person name="Suring W."/>
            <person name="Smit S."/>
            <person name="van Straalen N.M."/>
            <person name="Roelofs D."/>
        </authorList>
    </citation>
    <scope>NUCLEOTIDE SEQUENCE [LARGE SCALE GENOMIC DNA]</scope>
    <source>
        <tissue evidence="4">Mixed pool</tissue>
    </source>
</reference>
<dbReference type="OMA" id="HIHISKH"/>
<feature type="chain" id="PRO_5008905543" evidence="3">
    <location>
        <begin position="20"/>
        <end position="119"/>
    </location>
</feature>
<evidence type="ECO:0000313" key="4">
    <source>
        <dbReference type="EMBL" id="ODN04488.1"/>
    </source>
</evidence>
<keyword evidence="1 2" id="KW-0193">Cuticle</keyword>
<dbReference type="PANTHER" id="PTHR12236:SF95">
    <property type="entry name" value="CUTICULAR PROTEIN 76BD, ISOFORM C-RELATED"/>
    <property type="match status" value="1"/>
</dbReference>
<dbReference type="AlphaFoldDB" id="A0A1D2NGU4"/>
<evidence type="ECO:0000256" key="2">
    <source>
        <dbReference type="PROSITE-ProRule" id="PRU00497"/>
    </source>
</evidence>
<dbReference type="Proteomes" id="UP000094527">
    <property type="component" value="Unassembled WGS sequence"/>
</dbReference>
<gene>
    <name evidence="4" type="ORF">Ocin01_02201</name>
</gene>
<dbReference type="InterPro" id="IPR000618">
    <property type="entry name" value="Insect_cuticle"/>
</dbReference>
<feature type="signal peptide" evidence="3">
    <location>
        <begin position="1"/>
        <end position="19"/>
    </location>
</feature>
<accession>A0A1D2NGU4</accession>
<evidence type="ECO:0000256" key="3">
    <source>
        <dbReference type="SAM" id="SignalP"/>
    </source>
</evidence>
<protein>
    <submittedName>
        <fullName evidence="4">Cuticle protein 8</fullName>
    </submittedName>
</protein>
<comment type="caution">
    <text evidence="4">The sequence shown here is derived from an EMBL/GenBank/DDBJ whole genome shotgun (WGS) entry which is preliminary data.</text>
</comment>
<sequence length="119" mass="13249">MAKFALAVVLVTLAVAVQAGHQQQHGWGHGHGHQEHGWGWSYPKYKFSYGVVDHKTWDKKSQSEWRDGDNVGGWYALVEPDGSVRTVHYTADKGGFKAKVHRTPNKHPVGWGWGHGHSG</sequence>
<keyword evidence="5" id="KW-1185">Reference proteome</keyword>
<evidence type="ECO:0000256" key="1">
    <source>
        <dbReference type="ARBA" id="ARBA00022460"/>
    </source>
</evidence>
<organism evidence="4 5">
    <name type="scientific">Orchesella cincta</name>
    <name type="common">Springtail</name>
    <name type="synonym">Podura cincta</name>
    <dbReference type="NCBI Taxonomy" id="48709"/>
    <lineage>
        <taxon>Eukaryota</taxon>
        <taxon>Metazoa</taxon>
        <taxon>Ecdysozoa</taxon>
        <taxon>Arthropoda</taxon>
        <taxon>Hexapoda</taxon>
        <taxon>Collembola</taxon>
        <taxon>Entomobryomorpha</taxon>
        <taxon>Entomobryoidea</taxon>
        <taxon>Orchesellidae</taxon>
        <taxon>Orchesellinae</taxon>
        <taxon>Orchesella</taxon>
    </lineage>
</organism>
<dbReference type="InterPro" id="IPR051217">
    <property type="entry name" value="Insect_Cuticle_Struc_Prot"/>
</dbReference>
<dbReference type="PROSITE" id="PS00233">
    <property type="entry name" value="CHIT_BIND_RR_1"/>
    <property type="match status" value="1"/>
</dbReference>
<dbReference type="GO" id="GO:0042302">
    <property type="term" value="F:structural constituent of cuticle"/>
    <property type="evidence" value="ECO:0007669"/>
    <property type="project" value="UniProtKB-UniRule"/>
</dbReference>
<dbReference type="GO" id="GO:0005615">
    <property type="term" value="C:extracellular space"/>
    <property type="evidence" value="ECO:0007669"/>
    <property type="project" value="TreeGrafter"/>
</dbReference>
<dbReference type="PROSITE" id="PS51155">
    <property type="entry name" value="CHIT_BIND_RR_2"/>
    <property type="match status" value="1"/>
</dbReference>
<evidence type="ECO:0000313" key="5">
    <source>
        <dbReference type="Proteomes" id="UP000094527"/>
    </source>
</evidence>
<proteinExistence type="predicted"/>
<dbReference type="InterPro" id="IPR031311">
    <property type="entry name" value="CHIT_BIND_RR_consensus"/>
</dbReference>
<keyword evidence="3" id="KW-0732">Signal</keyword>
<dbReference type="STRING" id="48709.A0A1D2NGU4"/>
<dbReference type="PANTHER" id="PTHR12236">
    <property type="entry name" value="STRUCTURAL CONTITUENT OF CUTICLE"/>
    <property type="match status" value="1"/>
</dbReference>
<dbReference type="OrthoDB" id="6427684at2759"/>
<dbReference type="GO" id="GO:0031012">
    <property type="term" value="C:extracellular matrix"/>
    <property type="evidence" value="ECO:0007669"/>
    <property type="project" value="TreeGrafter"/>
</dbReference>
<dbReference type="EMBL" id="LJIJ01000042">
    <property type="protein sequence ID" value="ODN04488.1"/>
    <property type="molecule type" value="Genomic_DNA"/>
</dbReference>
<dbReference type="Pfam" id="PF00379">
    <property type="entry name" value="Chitin_bind_4"/>
    <property type="match status" value="1"/>
</dbReference>